<evidence type="ECO:0000256" key="1">
    <source>
        <dbReference type="SAM" id="Phobius"/>
    </source>
</evidence>
<feature type="transmembrane region" description="Helical" evidence="1">
    <location>
        <begin position="364"/>
        <end position="381"/>
    </location>
</feature>
<keyword evidence="1" id="KW-1133">Transmembrane helix</keyword>
<accession>A0ABP1RGJ3</accession>
<proteinExistence type="predicted"/>
<feature type="transmembrane region" description="Helical" evidence="1">
    <location>
        <begin position="1504"/>
        <end position="1522"/>
    </location>
</feature>
<gene>
    <name evidence="2" type="ORF">ODALV1_LOCUS21900</name>
</gene>
<feature type="transmembrane region" description="Helical" evidence="1">
    <location>
        <begin position="902"/>
        <end position="919"/>
    </location>
</feature>
<comment type="caution">
    <text evidence="2">The sequence shown here is derived from an EMBL/GenBank/DDBJ whole genome shotgun (WGS) entry which is preliminary data.</text>
</comment>
<keyword evidence="3" id="KW-1185">Reference proteome</keyword>
<keyword evidence="1" id="KW-0812">Transmembrane</keyword>
<sequence>MSNLPFELDMDCFLNVVTSNSTEVSETFPIPLESNFILTHTLFHISLLNFAFNDDEFEEKPLTLKQGYLRFTFRFQSNSCILFLLLTPTLFDTLAAIQQSGYGTSEDVLFLVPVLSTGTENELLNSFNSDLIFQTEDASPFHADVLFYQPFNYRKIHCLFCPLKLNDINFDPKLFLTQLKSFSSILKSNGYGQTIVFPELLGATGKYKQDACLSPLRQKAKQNVRYSISINCSASEIYILGSLQPILNVTMEMNDNNVASDSQDWFLHIRQEGIILVVPNEYLKSRGSIIANEGHSFDALVCQNKHHLLVIDFGLVTGHDVYIFLCIILMCGSYAFVCKNFSVGLDFLLAFIGRPLSYKHPRKYLILYLLPAAIFACAFQSSTSSDTLKMLDFPTFDQFRESGFKFLTPNYKQILAFSNAFPEAQRKKIETITGPRETMFFEVTGKMRRWKFYDSWMNIVKAATKLRLFITSILKPELLRAVKSDVFYVEDDILCKVFHLSNRCPVPLEFIFRSWSYMSLRFKQVFSRFVESGIYNGVRRLFYQAQGKQLVSLKIRAANAIIQPSPLGRYSAVSDATKTMFDLPFDIETDCFCNIVTSNTTDVMESFHTSHQTDFVLTYTLFNIYLLNFAFNEEDEFEENPLTLKQGYARFTSRFQNNGCILFLLLTPTLSETLNAIQQSGYGTSEYVLFLIPHLSSDTENEIINGFNGDLLLLADETLPFHADVLFHQPKKYRKLFCLFCPQKLNDVKLGADISLSQLKLFSRKLKGNGNGQTFVFPEPLGSSPKYKQNKCLAPLTKTSKQNFRYSTSILCSASEIFILGSLQPILNVTLTMDSNSVDSNVQDWFLNVRQEGITFLSPNAYYLKVRGSIIPTEGYTFDVMVCQNKGHLLGFDFELVTSHDALIFLCIILTCVSYAFVYKNLYKGLDFLLAFIGKPFGYKHPRKFLLLYLIPAAIFTWCFQSFVSSDTLKLLDFPTYDQFRDSGFKFVAPNYKQLLGLSKTLSKDTQEKIASLTGPAETMFFPVVGNMTRWKFYENWNNIINSAVNFRLFITGLLKPELFQALDTDVFYVKDEILCKIFHLSKRSPLSLEFVFRSWSYMSFRFKQVFGKFVESGIYNGVRRLFYASKRKKLAGLKIRPANAIIQPKPLGRHSAVGNSTTYRTIFQFPADSLEGSIVSHTIYDSWRLNFGFELYFDDNDSKLLTLKEGYLRFLLRYRSICTLFYITDPTFEEAVDTIIQSGFSTSEDVLFIISSLFSENSNEIRNGFTSNLLFDTSAAPFHADVLLYQSEPTSALSIFCLFCPKKLNQISEQVELPLTPSFSFIKLVSKSLKSNGYGNSLAFSVPLGASRETEQACLRLSKDGTFHFGMTITCPVSELFVLASIQPILNLSIVLDVKNIPSYQREWFLNVRQEGLIFWTPNVFLSTRGSIVSGGWTKFDVMVCLNKNALLVFDFKFSSRVDSYTRICALGIFLVYSFLYKNVSKAIDLVYALLGKSFSYKHPRKCVALYLIAATIVTCVYHSNISSESLKLVDFPSFEHFQKIGYKFFTPAYKSILLLFKGQPEPTRQKLEKVFGKSENAFLEVTGELQDWKFYDNWNNLIRTAAKYKLFLASFLRPELFSAIRNDLIYFGDDTLCKVFHLSDQSPLSLTYRFRSWSYLSGRFHQVFTNLIESGIYGGIKKLFFASKRKNMKDMNMRAVAGVLAPNSVALKSVIGVVCLCHCLLGLIILAWLTFPWVICKSIGALEKIIALIVLVTRTFLNLVLKLFQLMQIEIRKLLTRKFIWPHKITVND</sequence>
<dbReference type="Proteomes" id="UP001642540">
    <property type="component" value="Unassembled WGS sequence"/>
</dbReference>
<reference evidence="2 3" key="1">
    <citation type="submission" date="2024-08" db="EMBL/GenBank/DDBJ databases">
        <authorList>
            <person name="Cucini C."/>
            <person name="Frati F."/>
        </authorList>
    </citation>
    <scope>NUCLEOTIDE SEQUENCE [LARGE SCALE GENOMIC DNA]</scope>
</reference>
<evidence type="ECO:0000313" key="3">
    <source>
        <dbReference type="Proteomes" id="UP001642540"/>
    </source>
</evidence>
<organism evidence="2 3">
    <name type="scientific">Orchesella dallaii</name>
    <dbReference type="NCBI Taxonomy" id="48710"/>
    <lineage>
        <taxon>Eukaryota</taxon>
        <taxon>Metazoa</taxon>
        <taxon>Ecdysozoa</taxon>
        <taxon>Arthropoda</taxon>
        <taxon>Hexapoda</taxon>
        <taxon>Collembola</taxon>
        <taxon>Entomobryomorpha</taxon>
        <taxon>Entomobryoidea</taxon>
        <taxon>Orchesellidae</taxon>
        <taxon>Orchesellinae</taxon>
        <taxon>Orchesella</taxon>
    </lineage>
</organism>
<keyword evidence="1" id="KW-0472">Membrane</keyword>
<feature type="transmembrane region" description="Helical" evidence="1">
    <location>
        <begin position="321"/>
        <end position="352"/>
    </location>
</feature>
<name>A0ABP1RGJ3_9HEXA</name>
<protein>
    <submittedName>
        <fullName evidence="2">Uncharacterized protein</fullName>
    </submittedName>
</protein>
<feature type="transmembrane region" description="Helical" evidence="1">
    <location>
        <begin position="945"/>
        <end position="964"/>
    </location>
</feature>
<dbReference type="EMBL" id="CAXLJM020000072">
    <property type="protein sequence ID" value="CAL8127573.1"/>
    <property type="molecule type" value="Genomic_DNA"/>
</dbReference>
<feature type="transmembrane region" description="Helical" evidence="1">
    <location>
        <begin position="1461"/>
        <end position="1478"/>
    </location>
</feature>
<evidence type="ECO:0000313" key="2">
    <source>
        <dbReference type="EMBL" id="CAL8127573.1"/>
    </source>
</evidence>
<feature type="transmembrane region" description="Helical" evidence="1">
    <location>
        <begin position="1747"/>
        <end position="1766"/>
    </location>
</feature>
<feature type="transmembrane region" description="Helical" evidence="1">
    <location>
        <begin position="1712"/>
        <end position="1735"/>
    </location>
</feature>